<dbReference type="AlphaFoldDB" id="A0A1G7K5Q1"/>
<protein>
    <submittedName>
        <fullName evidence="1">Uncharacterized protein</fullName>
    </submittedName>
</protein>
<dbReference type="Proteomes" id="UP000182114">
    <property type="component" value="Unassembled WGS sequence"/>
</dbReference>
<name>A0A1G7K5Q1_9FLAO</name>
<dbReference type="EMBL" id="FNBD01000011">
    <property type="protein sequence ID" value="SDF32437.1"/>
    <property type="molecule type" value="Genomic_DNA"/>
</dbReference>
<evidence type="ECO:0000313" key="2">
    <source>
        <dbReference type="Proteomes" id="UP000182114"/>
    </source>
</evidence>
<sequence>MKFIFIKVLGIILLLSSCMPKKKEEQQQSSSKCDLVTSHKISSTNEVELKSYFNENCTIDSIQVSFELDERSFENKNDYSLENVLASMGYMEKDSSYLIGQKSASNFYLNSQTGFVTATFPITGVTLSTINYIQVNTIGVEKGQTVVSNLYPYENSLALAKMEQTYLDHKAFLNTNVHHVVQEVKDGAIDKILLTVKAKNIDTLSYYNIAINGVPLKFRASVKASFKDFQHENKACVFSNLLKMNKNYLKFDVAIGALDIAEIQELSVDLH</sequence>
<accession>A0A1G7K5Q1</accession>
<reference evidence="2" key="1">
    <citation type="submission" date="2016-10" db="EMBL/GenBank/DDBJ databases">
        <authorList>
            <person name="Varghese N."/>
            <person name="Submissions S."/>
        </authorList>
    </citation>
    <scope>NUCLEOTIDE SEQUENCE [LARGE SCALE GENOMIC DNA]</scope>
    <source>
        <strain evidence="2">DSM 24729</strain>
    </source>
</reference>
<proteinExistence type="predicted"/>
<evidence type="ECO:0000313" key="1">
    <source>
        <dbReference type="EMBL" id="SDF32437.1"/>
    </source>
</evidence>
<keyword evidence="2" id="KW-1185">Reference proteome</keyword>
<gene>
    <name evidence="1" type="ORF">SAMN04487992_11199</name>
</gene>
<dbReference type="eggNOG" id="ENOG503119E">
    <property type="taxonomic scope" value="Bacteria"/>
</dbReference>
<organism evidence="1 2">
    <name type="scientific">Cellulophaga baltica</name>
    <dbReference type="NCBI Taxonomy" id="76594"/>
    <lineage>
        <taxon>Bacteria</taxon>
        <taxon>Pseudomonadati</taxon>
        <taxon>Bacteroidota</taxon>
        <taxon>Flavobacteriia</taxon>
        <taxon>Flavobacteriales</taxon>
        <taxon>Flavobacteriaceae</taxon>
        <taxon>Cellulophaga</taxon>
    </lineage>
</organism>
<dbReference type="PROSITE" id="PS51257">
    <property type="entry name" value="PROKAR_LIPOPROTEIN"/>
    <property type="match status" value="1"/>
</dbReference>